<keyword evidence="1" id="KW-0732">Signal</keyword>
<protein>
    <recommendedName>
        <fullName evidence="4">Lipoprotein</fullName>
    </recommendedName>
</protein>
<sequence length="232" mass="25177">MTMLPRRFALTLVSLAAPLLALTACNPESDASAEPPAAAKIDPSPQAKTKAAELAKREDAQLAWLKTTLDKPEHAQVYSAAIGQARGRAEHCQDQHCINRALKRRESRLNFAEGKHARIPFLPFPSGQFARGEAGYSGPVRIVPLIDGKAMLVISLAFKGRRSCTLDGVMSRDDDKQTWTVASLEEGLPMLVFTPSGKDAFQLSYAEAGHQPHTDDYCTAGTSIDGRYTLAK</sequence>
<name>A0A1D8A501_9SPHN</name>
<evidence type="ECO:0000256" key="1">
    <source>
        <dbReference type="SAM" id="SignalP"/>
    </source>
</evidence>
<evidence type="ECO:0000313" key="3">
    <source>
        <dbReference type="Proteomes" id="UP000094626"/>
    </source>
</evidence>
<accession>A0A1D8A501</accession>
<organism evidence="2 3">
    <name type="scientific">Novosphingobium resinovorum</name>
    <dbReference type="NCBI Taxonomy" id="158500"/>
    <lineage>
        <taxon>Bacteria</taxon>
        <taxon>Pseudomonadati</taxon>
        <taxon>Pseudomonadota</taxon>
        <taxon>Alphaproteobacteria</taxon>
        <taxon>Sphingomonadales</taxon>
        <taxon>Sphingomonadaceae</taxon>
        <taxon>Novosphingobium</taxon>
    </lineage>
</organism>
<keyword evidence="3" id="KW-1185">Reference proteome</keyword>
<evidence type="ECO:0008006" key="4">
    <source>
        <dbReference type="Google" id="ProtNLM"/>
    </source>
</evidence>
<dbReference type="EMBL" id="CP017075">
    <property type="protein sequence ID" value="AOR77180.1"/>
    <property type="molecule type" value="Genomic_DNA"/>
</dbReference>
<dbReference type="Proteomes" id="UP000094626">
    <property type="component" value="Chromosome"/>
</dbReference>
<feature type="signal peptide" evidence="1">
    <location>
        <begin position="1"/>
        <end position="23"/>
    </location>
</feature>
<dbReference type="KEGG" id="nre:BES08_10785"/>
<gene>
    <name evidence="2" type="ORF">BES08_10785</name>
</gene>
<evidence type="ECO:0000313" key="2">
    <source>
        <dbReference type="EMBL" id="AOR77180.1"/>
    </source>
</evidence>
<dbReference type="RefSeq" id="WP_036526939.1">
    <property type="nucleotide sequence ID" value="NZ_CP017075.1"/>
</dbReference>
<dbReference type="AlphaFoldDB" id="A0A1D8A501"/>
<reference evidence="3" key="1">
    <citation type="journal article" date="2017" name="J. Biotechnol.">
        <title>Complete genome sequence of Novosphingobium resinovorum SA1, a versatile xenobiotic-degrading bacterium capable of utilizing sulfanilic acid.</title>
        <authorList>
            <person name="Hegedus B."/>
            <person name="Kos P.B."/>
            <person name="Balint B."/>
            <person name="Maroti G."/>
            <person name="Gan H.M."/>
            <person name="Perei K."/>
            <person name="Rakhely G."/>
        </authorList>
    </citation>
    <scope>NUCLEOTIDE SEQUENCE [LARGE SCALE GENOMIC DNA]</scope>
    <source>
        <strain evidence="3">SA1</strain>
    </source>
</reference>
<proteinExistence type="predicted"/>
<dbReference type="PROSITE" id="PS51257">
    <property type="entry name" value="PROKAR_LIPOPROTEIN"/>
    <property type="match status" value="1"/>
</dbReference>
<feature type="chain" id="PRO_5009104677" description="Lipoprotein" evidence="1">
    <location>
        <begin position="24"/>
        <end position="232"/>
    </location>
</feature>
<dbReference type="OrthoDB" id="9841320at2"/>